<evidence type="ECO:0000313" key="2">
    <source>
        <dbReference type="EMBL" id="RHN24631.1"/>
    </source>
</evidence>
<protein>
    <submittedName>
        <fullName evidence="2">Uncharacterized protein</fullName>
    </submittedName>
</protein>
<organism evidence="2 3">
    <name type="scientific">Streptococcus parasanguinis</name>
    <dbReference type="NCBI Taxonomy" id="1318"/>
    <lineage>
        <taxon>Bacteria</taxon>
        <taxon>Bacillati</taxon>
        <taxon>Bacillota</taxon>
        <taxon>Bacilli</taxon>
        <taxon>Lactobacillales</taxon>
        <taxon>Streptococcaceae</taxon>
        <taxon>Streptococcus</taxon>
    </lineage>
</organism>
<evidence type="ECO:0000256" key="1">
    <source>
        <dbReference type="SAM" id="Phobius"/>
    </source>
</evidence>
<dbReference type="Proteomes" id="UP000285725">
    <property type="component" value="Unassembled WGS sequence"/>
</dbReference>
<accession>A0AAE8ADE0</accession>
<sequence length="88" mass="8146">MWLLAAFASVTISVVGRVTPGIAFGSGVAGVAGLAGVAGVAGLAGVAGVAGVADLAALNPAPKRVLSPNLRVASSKGLPSVPATGLAG</sequence>
<name>A0AAE8ADE0_STRPA</name>
<dbReference type="AlphaFoldDB" id="A0AAE8ADE0"/>
<proteinExistence type="predicted"/>
<dbReference type="EMBL" id="QRQU01000006">
    <property type="protein sequence ID" value="RHN24631.1"/>
    <property type="molecule type" value="Genomic_DNA"/>
</dbReference>
<keyword evidence="1" id="KW-1133">Transmembrane helix</keyword>
<evidence type="ECO:0000313" key="3">
    <source>
        <dbReference type="Proteomes" id="UP000285725"/>
    </source>
</evidence>
<gene>
    <name evidence="2" type="ORF">DWZ19_08885</name>
</gene>
<feature type="transmembrane region" description="Helical" evidence="1">
    <location>
        <begin position="35"/>
        <end position="58"/>
    </location>
</feature>
<keyword evidence="1" id="KW-0812">Transmembrane</keyword>
<reference evidence="2 3" key="1">
    <citation type="submission" date="2018-08" db="EMBL/GenBank/DDBJ databases">
        <title>A genome reference for cultivated species of the human gut microbiota.</title>
        <authorList>
            <person name="Zou Y."/>
            <person name="Xue W."/>
            <person name="Luo G."/>
        </authorList>
    </citation>
    <scope>NUCLEOTIDE SEQUENCE [LARGE SCALE GENOMIC DNA]</scope>
    <source>
        <strain evidence="2 3">AF30-12BH</strain>
    </source>
</reference>
<keyword evidence="1" id="KW-0472">Membrane</keyword>
<comment type="caution">
    <text evidence="2">The sequence shown here is derived from an EMBL/GenBank/DDBJ whole genome shotgun (WGS) entry which is preliminary data.</text>
</comment>